<evidence type="ECO:0000256" key="8">
    <source>
        <dbReference type="ARBA" id="ARBA00030686"/>
    </source>
</evidence>
<evidence type="ECO:0000256" key="4">
    <source>
        <dbReference type="ARBA" id="ARBA00015486"/>
    </source>
</evidence>
<reference evidence="11 12" key="1">
    <citation type="submission" date="2020-02" db="EMBL/GenBank/DDBJ databases">
        <title>Comparative genomics of sulfur disproportionating microorganisms.</title>
        <authorList>
            <person name="Ward L.M."/>
            <person name="Bertran E."/>
            <person name="Johnston D.T."/>
        </authorList>
    </citation>
    <scope>NUCLEOTIDE SEQUENCE [LARGE SCALE GENOMIC DNA]</scope>
    <source>
        <strain evidence="11 12">DSM 3696</strain>
    </source>
</reference>
<comment type="similarity">
    <text evidence="2 10">Belongs to the CobT family.</text>
</comment>
<dbReference type="Pfam" id="PF02277">
    <property type="entry name" value="DBI_PRT"/>
    <property type="match status" value="1"/>
</dbReference>
<dbReference type="PANTHER" id="PTHR43463">
    <property type="entry name" value="NICOTINATE-NUCLEOTIDE--DIMETHYLBENZIMIDAZOLE PHOSPHORIBOSYLTRANSFERASE"/>
    <property type="match status" value="1"/>
</dbReference>
<dbReference type="UniPathway" id="UPA00061">
    <property type="reaction ID" value="UER00516"/>
</dbReference>
<evidence type="ECO:0000256" key="9">
    <source>
        <dbReference type="ARBA" id="ARBA00047340"/>
    </source>
</evidence>
<sequence length="356" mass="35990">MPDTLSRTLAAIAPVDGTLRKKAMAHLDNLTKPRGSLGRLEETAARLYCIADGQAPGVDPARIFTCAGDHGVTAEGVSPFPQAVTRQMVANFLAGGAGVNALARTAGVGLTVVDAGCAGGEFAPHPSLVSAKVMPGTANLAEGPAMSAAQCQQAVETGIRLANAAAAEGARCLGMGEMGIGNTTPSTALFCAYLGFTPLEIAGPGAGLNPAGVRKKAEVVRKALWANDAAVSGGDALEILAALGGCEIAVLAGLVLGAAANRLPVVVDGFISTAAYVAAWKMHQDVADYAFFSHASAEHGHVMIMEALGARPLLHLDMRLGEGTGAAMAIFILRCAAAIFNDMATFEKAGVSGQAS</sequence>
<comment type="caution">
    <text evidence="11">The sequence shown here is derived from an EMBL/GenBank/DDBJ whole genome shotgun (WGS) entry which is preliminary data.</text>
</comment>
<dbReference type="CDD" id="cd02439">
    <property type="entry name" value="DMB-PRT_CobT"/>
    <property type="match status" value="1"/>
</dbReference>
<comment type="catalytic activity">
    <reaction evidence="9 10">
        <text>5,6-dimethylbenzimidazole + nicotinate beta-D-ribonucleotide = alpha-ribazole 5'-phosphate + nicotinate + H(+)</text>
        <dbReference type="Rhea" id="RHEA:11196"/>
        <dbReference type="ChEBI" id="CHEBI:15378"/>
        <dbReference type="ChEBI" id="CHEBI:15890"/>
        <dbReference type="ChEBI" id="CHEBI:32544"/>
        <dbReference type="ChEBI" id="CHEBI:57502"/>
        <dbReference type="ChEBI" id="CHEBI:57918"/>
        <dbReference type="EC" id="2.4.2.21"/>
    </reaction>
</comment>
<keyword evidence="5 10" id="KW-0169">Cobalamin biosynthesis</keyword>
<dbReference type="AlphaFoldDB" id="A0A7K3NQK4"/>
<protein>
    <recommendedName>
        <fullName evidence="4 10">Nicotinate-nucleotide--dimethylbenzimidazole phosphoribosyltransferase</fullName>
        <shortName evidence="10">NN:DBI PRT</shortName>
        <ecNumber evidence="3 10">2.4.2.21</ecNumber>
    </recommendedName>
    <alternativeName>
        <fullName evidence="8 10">N(1)-alpha-phosphoribosyltransferase</fullName>
    </alternativeName>
</protein>
<evidence type="ECO:0000256" key="5">
    <source>
        <dbReference type="ARBA" id="ARBA00022573"/>
    </source>
</evidence>
<dbReference type="NCBIfam" id="NF000996">
    <property type="entry name" value="PRK00105.1"/>
    <property type="match status" value="1"/>
</dbReference>
<dbReference type="EMBL" id="JAAGRQ010000104">
    <property type="protein sequence ID" value="NDY58461.1"/>
    <property type="molecule type" value="Genomic_DNA"/>
</dbReference>
<organism evidence="11 12">
    <name type="scientific">Desulfolutivibrio sulfodismutans</name>
    <dbReference type="NCBI Taxonomy" id="63561"/>
    <lineage>
        <taxon>Bacteria</taxon>
        <taxon>Pseudomonadati</taxon>
        <taxon>Thermodesulfobacteriota</taxon>
        <taxon>Desulfovibrionia</taxon>
        <taxon>Desulfovibrionales</taxon>
        <taxon>Desulfovibrionaceae</taxon>
        <taxon>Desulfolutivibrio</taxon>
    </lineage>
</organism>
<gene>
    <name evidence="10 11" type="primary">cobT</name>
    <name evidence="11" type="ORF">G3N56_17140</name>
</gene>
<evidence type="ECO:0000256" key="6">
    <source>
        <dbReference type="ARBA" id="ARBA00022676"/>
    </source>
</evidence>
<keyword evidence="12" id="KW-1185">Reference proteome</keyword>
<evidence type="ECO:0000313" key="12">
    <source>
        <dbReference type="Proteomes" id="UP000469724"/>
    </source>
</evidence>
<accession>A0A7K3NQK4</accession>
<dbReference type="FunFam" id="3.40.50.10210:FF:000001">
    <property type="entry name" value="Nicotinate-nucleotide--dimethylbenzimidazole phosphoribosyltransferase"/>
    <property type="match status" value="1"/>
</dbReference>
<dbReference type="GO" id="GO:0009236">
    <property type="term" value="P:cobalamin biosynthetic process"/>
    <property type="evidence" value="ECO:0007669"/>
    <property type="project" value="UniProtKB-UniRule"/>
</dbReference>
<evidence type="ECO:0000256" key="10">
    <source>
        <dbReference type="HAMAP-Rule" id="MF_00230"/>
    </source>
</evidence>
<keyword evidence="7 10" id="KW-0808">Transferase</keyword>
<feature type="active site" description="Proton acceptor" evidence="10">
    <location>
        <position position="322"/>
    </location>
</feature>
<evidence type="ECO:0000256" key="3">
    <source>
        <dbReference type="ARBA" id="ARBA00011991"/>
    </source>
</evidence>
<dbReference type="InterPro" id="IPR017846">
    <property type="entry name" value="Nict_dMeBzImd_PRibTrfase_bact"/>
</dbReference>
<dbReference type="HAMAP" id="MF_00230">
    <property type="entry name" value="CobT"/>
    <property type="match status" value="1"/>
</dbReference>
<dbReference type="SUPFAM" id="SSF52733">
    <property type="entry name" value="Nicotinate mononucleotide:5,6-dimethylbenzimidazole phosphoribosyltransferase (CobT)"/>
    <property type="match status" value="1"/>
</dbReference>
<dbReference type="PANTHER" id="PTHR43463:SF1">
    <property type="entry name" value="NICOTINATE-NUCLEOTIDE--DIMETHYLBENZIMIDAZOLE PHOSPHORIBOSYLTRANSFERASE"/>
    <property type="match status" value="1"/>
</dbReference>
<dbReference type="InterPro" id="IPR003200">
    <property type="entry name" value="Nict_dMeBzImd_PRibTrfase"/>
</dbReference>
<keyword evidence="6 10" id="KW-0328">Glycosyltransferase</keyword>
<evidence type="ECO:0000256" key="1">
    <source>
        <dbReference type="ARBA" id="ARBA00005049"/>
    </source>
</evidence>
<proteinExistence type="inferred from homology"/>
<dbReference type="InterPro" id="IPR023195">
    <property type="entry name" value="Nict_dMeBzImd_PRibTrfase_N"/>
</dbReference>
<comment type="function">
    <text evidence="10">Catalyzes the synthesis of alpha-ribazole-5'-phosphate from nicotinate mononucleotide (NAMN) and 5,6-dimethylbenzimidazole (DMB).</text>
</comment>
<dbReference type="Proteomes" id="UP000469724">
    <property type="component" value="Unassembled WGS sequence"/>
</dbReference>
<dbReference type="Gene3D" id="1.10.1610.10">
    <property type="match status" value="1"/>
</dbReference>
<dbReference type="InterPro" id="IPR036087">
    <property type="entry name" value="Nict_dMeBzImd_PRibTrfase_sf"/>
</dbReference>
<dbReference type="EC" id="2.4.2.21" evidence="3 10"/>
<evidence type="ECO:0000256" key="7">
    <source>
        <dbReference type="ARBA" id="ARBA00022679"/>
    </source>
</evidence>
<dbReference type="RefSeq" id="WP_163303533.1">
    <property type="nucleotide sequence ID" value="NZ_JAAGRQ010000104.1"/>
</dbReference>
<evidence type="ECO:0000313" key="11">
    <source>
        <dbReference type="EMBL" id="NDY58461.1"/>
    </source>
</evidence>
<dbReference type="Gene3D" id="3.40.50.10210">
    <property type="match status" value="1"/>
</dbReference>
<evidence type="ECO:0000256" key="2">
    <source>
        <dbReference type="ARBA" id="ARBA00007110"/>
    </source>
</evidence>
<name>A0A7K3NQK4_9BACT</name>
<dbReference type="NCBIfam" id="TIGR03160">
    <property type="entry name" value="cobT_DBIPRT"/>
    <property type="match status" value="1"/>
</dbReference>
<comment type="pathway">
    <text evidence="1 10">Nucleoside biosynthesis; alpha-ribazole biosynthesis; alpha-ribazole from 5,6-dimethylbenzimidazole: step 1/2.</text>
</comment>
<dbReference type="GO" id="GO:0008939">
    <property type="term" value="F:nicotinate-nucleotide-dimethylbenzimidazole phosphoribosyltransferase activity"/>
    <property type="evidence" value="ECO:0007669"/>
    <property type="project" value="UniProtKB-UniRule"/>
</dbReference>